<sequence>MNMAKRYNDFNTYLRDIFGCRVQKITIDAGFSCPNRDGTITTGGCIYCNDRGSGSGARARGFSITEQIIQGKRALSKRYKAKKFIAYFQSFSNTYAPTSQLKSLYEEALAVDDVVGLSIGTRPDCVDEPVLALLQEYSTNSLIWIEYGLQSAHDTTLAFINRGHDFKCFVQAVDATRNRGIKICAHVILGLPHESKNHMLATADAIAGLRIDGIKLHLLYVIQGTRLADLYGQGAYKCLEQQEYIDLVCEFLERIPQDMVVQRLTGDPHPQELVAPIWSLKKMETIALIQATLDARDSWQGKFATQV</sequence>
<name>A0A8J6NSA5_9BACT</name>
<dbReference type="GO" id="GO:0003824">
    <property type="term" value="F:catalytic activity"/>
    <property type="evidence" value="ECO:0007669"/>
    <property type="project" value="InterPro"/>
</dbReference>
<keyword evidence="4" id="KW-0479">Metal-binding</keyword>
<evidence type="ECO:0000256" key="4">
    <source>
        <dbReference type="ARBA" id="ARBA00022723"/>
    </source>
</evidence>
<keyword evidence="3" id="KW-0949">S-adenosyl-L-methionine</keyword>
<dbReference type="InterPro" id="IPR039661">
    <property type="entry name" value="ELP3"/>
</dbReference>
<keyword evidence="6" id="KW-0411">Iron-sulfur</keyword>
<dbReference type="PROSITE" id="PS51918">
    <property type="entry name" value="RADICAL_SAM"/>
    <property type="match status" value="1"/>
</dbReference>
<protein>
    <submittedName>
        <fullName evidence="8">TIGR01212 family radical SAM protein</fullName>
    </submittedName>
</protein>
<dbReference type="InterPro" id="IPR058240">
    <property type="entry name" value="rSAM_sf"/>
</dbReference>
<dbReference type="EMBL" id="JACNIG010000103">
    <property type="protein sequence ID" value="MBC8431023.1"/>
    <property type="molecule type" value="Genomic_DNA"/>
</dbReference>
<dbReference type="NCBIfam" id="TIGR01212">
    <property type="entry name" value="TIGR01212 family radical SAM protein"/>
    <property type="match status" value="1"/>
</dbReference>
<evidence type="ECO:0000313" key="8">
    <source>
        <dbReference type="EMBL" id="MBC8431023.1"/>
    </source>
</evidence>
<evidence type="ECO:0000256" key="3">
    <source>
        <dbReference type="ARBA" id="ARBA00022691"/>
    </source>
</evidence>
<dbReference type="AlphaFoldDB" id="A0A8J6NSA5"/>
<dbReference type="Pfam" id="PF04055">
    <property type="entry name" value="Radical_SAM"/>
    <property type="match status" value="1"/>
</dbReference>
<dbReference type="Pfam" id="PF16199">
    <property type="entry name" value="Radical_SAM_C"/>
    <property type="match status" value="1"/>
</dbReference>
<dbReference type="GO" id="GO:0046872">
    <property type="term" value="F:metal ion binding"/>
    <property type="evidence" value="ECO:0007669"/>
    <property type="project" value="UniProtKB-KW"/>
</dbReference>
<dbReference type="SMART" id="SM00729">
    <property type="entry name" value="Elp3"/>
    <property type="match status" value="1"/>
</dbReference>
<evidence type="ECO:0000256" key="6">
    <source>
        <dbReference type="ARBA" id="ARBA00023014"/>
    </source>
</evidence>
<evidence type="ECO:0000256" key="1">
    <source>
        <dbReference type="ARBA" id="ARBA00001966"/>
    </source>
</evidence>
<dbReference type="InterPro" id="IPR023404">
    <property type="entry name" value="rSAM_horseshoe"/>
</dbReference>
<dbReference type="GO" id="GO:0051539">
    <property type="term" value="F:4 iron, 4 sulfur cluster binding"/>
    <property type="evidence" value="ECO:0007669"/>
    <property type="project" value="UniProtKB-KW"/>
</dbReference>
<dbReference type="Gene3D" id="3.80.30.20">
    <property type="entry name" value="tm_1862 like domain"/>
    <property type="match status" value="1"/>
</dbReference>
<gene>
    <name evidence="8" type="ORF">H8D96_03795</name>
</gene>
<comment type="caution">
    <text evidence="8">The sequence shown here is derived from an EMBL/GenBank/DDBJ whole genome shotgun (WGS) entry which is preliminary data.</text>
</comment>
<comment type="cofactor">
    <cofactor evidence="1">
        <name>[4Fe-4S] cluster</name>
        <dbReference type="ChEBI" id="CHEBI:49883"/>
    </cofactor>
</comment>
<reference evidence="8 9" key="1">
    <citation type="submission" date="2020-08" db="EMBL/GenBank/DDBJ databases">
        <title>Bridging the membrane lipid divide: bacteria of the FCB group superphylum have the potential to synthesize archaeal ether lipids.</title>
        <authorList>
            <person name="Villanueva L."/>
            <person name="Von Meijenfeldt F.A.B."/>
            <person name="Westbye A.B."/>
            <person name="Yadav S."/>
            <person name="Hopmans E.C."/>
            <person name="Dutilh B.E."/>
            <person name="Sinninghe Damste J.S."/>
        </authorList>
    </citation>
    <scope>NUCLEOTIDE SEQUENCE [LARGE SCALE GENOMIC DNA]</scope>
    <source>
        <strain evidence="8">NIOZ-UU17</strain>
    </source>
</reference>
<dbReference type="InterPro" id="IPR006638">
    <property type="entry name" value="Elp3/MiaA/NifB-like_rSAM"/>
</dbReference>
<evidence type="ECO:0000256" key="2">
    <source>
        <dbReference type="ARBA" id="ARBA00022485"/>
    </source>
</evidence>
<dbReference type="SFLD" id="SFLDS00029">
    <property type="entry name" value="Radical_SAM"/>
    <property type="match status" value="1"/>
</dbReference>
<dbReference type="SUPFAM" id="SSF102114">
    <property type="entry name" value="Radical SAM enzymes"/>
    <property type="match status" value="1"/>
</dbReference>
<dbReference type="PANTHER" id="PTHR11135:SF1">
    <property type="entry name" value="PROTEIN YHCC"/>
    <property type="match status" value="1"/>
</dbReference>
<dbReference type="PANTHER" id="PTHR11135">
    <property type="entry name" value="HISTONE ACETYLTRANSFERASE-RELATED"/>
    <property type="match status" value="1"/>
</dbReference>
<dbReference type="SFLD" id="SFLDG01086">
    <property type="entry name" value="elongater_protein-like"/>
    <property type="match status" value="1"/>
</dbReference>
<evidence type="ECO:0000259" key="7">
    <source>
        <dbReference type="PROSITE" id="PS51918"/>
    </source>
</evidence>
<keyword evidence="5" id="KW-0408">Iron</keyword>
<dbReference type="Proteomes" id="UP000605201">
    <property type="component" value="Unassembled WGS sequence"/>
</dbReference>
<dbReference type="InterPro" id="IPR007197">
    <property type="entry name" value="rSAM"/>
</dbReference>
<dbReference type="InterPro" id="IPR032432">
    <property type="entry name" value="Radical_SAM_C"/>
</dbReference>
<feature type="domain" description="Radical SAM core" evidence="7">
    <location>
        <begin position="17"/>
        <end position="258"/>
    </location>
</feature>
<evidence type="ECO:0000313" key="9">
    <source>
        <dbReference type="Proteomes" id="UP000605201"/>
    </source>
</evidence>
<dbReference type="InterPro" id="IPR005911">
    <property type="entry name" value="YhcC-like"/>
</dbReference>
<proteinExistence type="predicted"/>
<dbReference type="SFLD" id="SFLDG01091">
    <property type="entry name" value="uncharacterized_CHP01210-like"/>
    <property type="match status" value="1"/>
</dbReference>
<evidence type="ECO:0000256" key="5">
    <source>
        <dbReference type="ARBA" id="ARBA00023004"/>
    </source>
</evidence>
<keyword evidence="2" id="KW-0004">4Fe-4S</keyword>
<accession>A0A8J6NSA5</accession>
<organism evidence="8 9">
    <name type="scientific">Candidatus Desulfatibia vada</name>
    <dbReference type="NCBI Taxonomy" id="2841696"/>
    <lineage>
        <taxon>Bacteria</taxon>
        <taxon>Pseudomonadati</taxon>
        <taxon>Thermodesulfobacteriota</taxon>
        <taxon>Desulfobacteria</taxon>
        <taxon>Desulfobacterales</taxon>
        <taxon>Desulfobacterales incertae sedis</taxon>
        <taxon>Candidatus Desulfatibia</taxon>
    </lineage>
</organism>